<dbReference type="Pfam" id="PF00385">
    <property type="entry name" value="Chromo"/>
    <property type="match status" value="1"/>
</dbReference>
<feature type="region of interest" description="Disordered" evidence="1">
    <location>
        <begin position="383"/>
        <end position="410"/>
    </location>
</feature>
<dbReference type="InterPro" id="IPR016197">
    <property type="entry name" value="Chromo-like_dom_sf"/>
</dbReference>
<feature type="region of interest" description="Disordered" evidence="1">
    <location>
        <begin position="441"/>
        <end position="543"/>
    </location>
</feature>
<feature type="region of interest" description="Disordered" evidence="1">
    <location>
        <begin position="176"/>
        <end position="205"/>
    </location>
</feature>
<feature type="compositionally biased region" description="Basic and acidic residues" evidence="1">
    <location>
        <begin position="394"/>
        <end position="406"/>
    </location>
</feature>
<feature type="compositionally biased region" description="Polar residues" evidence="1">
    <location>
        <begin position="329"/>
        <end position="343"/>
    </location>
</feature>
<dbReference type="Gene3D" id="2.40.50.40">
    <property type="match status" value="1"/>
</dbReference>
<proteinExistence type="predicted"/>
<evidence type="ECO:0000313" key="4">
    <source>
        <dbReference type="Proteomes" id="UP001188597"/>
    </source>
</evidence>
<dbReference type="SMART" id="SM00298">
    <property type="entry name" value="CHROMO"/>
    <property type="match status" value="1"/>
</dbReference>
<gene>
    <name evidence="3" type="ORF">RJ639_039756</name>
</gene>
<dbReference type="Proteomes" id="UP001188597">
    <property type="component" value="Unassembled WGS sequence"/>
</dbReference>
<keyword evidence="4" id="KW-1185">Reference proteome</keyword>
<evidence type="ECO:0000259" key="2">
    <source>
        <dbReference type="PROSITE" id="PS50013"/>
    </source>
</evidence>
<organism evidence="3 4">
    <name type="scientific">Escallonia herrerae</name>
    <dbReference type="NCBI Taxonomy" id="1293975"/>
    <lineage>
        <taxon>Eukaryota</taxon>
        <taxon>Viridiplantae</taxon>
        <taxon>Streptophyta</taxon>
        <taxon>Embryophyta</taxon>
        <taxon>Tracheophyta</taxon>
        <taxon>Spermatophyta</taxon>
        <taxon>Magnoliopsida</taxon>
        <taxon>eudicotyledons</taxon>
        <taxon>Gunneridae</taxon>
        <taxon>Pentapetalae</taxon>
        <taxon>asterids</taxon>
        <taxon>campanulids</taxon>
        <taxon>Escalloniales</taxon>
        <taxon>Escalloniaceae</taxon>
        <taxon>Escallonia</taxon>
    </lineage>
</organism>
<dbReference type="InterPro" id="IPR000953">
    <property type="entry name" value="Chromo/chromo_shadow_dom"/>
</dbReference>
<dbReference type="SUPFAM" id="SSF54160">
    <property type="entry name" value="Chromo domain-like"/>
    <property type="match status" value="1"/>
</dbReference>
<feature type="compositionally biased region" description="Basic and acidic residues" evidence="1">
    <location>
        <begin position="454"/>
        <end position="468"/>
    </location>
</feature>
<sequence>MLKPFYEDTADPSRGQIKRQGLKPKAAGKRVAEAILNDRVITASRKRHQEHLVKWQGYMEEENTWERAADLLAYNDKIEAYHMQKLTRASTALVGENVTGCPLHPLSTAPLRPYSTAPMRPSSTAPVRPTAVPVHLVEHLTKPSCVPFDLQTMGSIKLLGGGRVGRRPGGMRVRGDNRCGATDEGGHGVGKAMSSDGEGGGGQFLQGFEFHQGIRIETTEDDNEEVLGVMGMRRLKLCTSIAAFISCVTLNIFQERQKEKKRKKERDGETREGKDKGKKDKDKKERSKEKHRDKKERKEKQKDKRDKRKDKEKKGTSNDSRTAGPAECSNGSKMGSSCIQGNESDGGKLLLQTHKRLKDDAGANENCKVQKITLTGQTIAELPGKSNTGNLAEENEKFKDQGEDGNVHATVVENGSLKNFIGSDQRKIRVAGLVDKCVEKRMEEKEKKKHKNRDGRGDGHKDRDGEKKSKSKDKKRKKEKENMEKKKEEPCKEQVKPRESSSNVVDSNNAGIPYSSKIYSNGYNLKGNPGKRKGPDGNGFLHEEEIPPKKLLKAISSSHQIVENGRKLESCKITNQFAPHLGLIVNTHKVNNKNSSCPDKEKKLERCSAAVQFASEWQGTGTNHKVNSKVASSKSVQENRNIEPCETVTQLVSGRQGVAGDLEVEKEEHSINGWKEAQKPNVCSSGLLSAHVEVKETLIPGKHGLVGNHEVVKENVVLGRQGVVGNHEVEKMEHRINSLGRQGGVGDHELEKKERSINGLKAAQDPNICSSRPSSAPQVKEKIKASKRPPHPDSKYLSEILTVPKVEWSDSYDQEWLFASNDVQVKKPRLCSSQVDEAKVVWAEALRIEFADVTALPYHIQQRQLL</sequence>
<dbReference type="AlphaFoldDB" id="A0AA88WKS9"/>
<comment type="caution">
    <text evidence="3">The sequence shown here is derived from an EMBL/GenBank/DDBJ whole genome shotgun (WGS) entry which is preliminary data.</text>
</comment>
<dbReference type="PANTHER" id="PTHR34660">
    <property type="entry name" value="MYB-LIKE PROTEIN X"/>
    <property type="match status" value="1"/>
</dbReference>
<feature type="compositionally biased region" description="Basic and acidic residues" evidence="1">
    <location>
        <begin position="479"/>
        <end position="499"/>
    </location>
</feature>
<feature type="region of interest" description="Disordered" evidence="1">
    <location>
        <begin position="256"/>
        <end position="346"/>
    </location>
</feature>
<dbReference type="CDD" id="cd00024">
    <property type="entry name" value="CD_CSD"/>
    <property type="match status" value="1"/>
</dbReference>
<feature type="compositionally biased region" description="Basic residues" evidence="1">
    <location>
        <begin position="469"/>
        <end position="478"/>
    </location>
</feature>
<protein>
    <recommendedName>
        <fullName evidence="2">Chromo domain-containing protein</fullName>
    </recommendedName>
</protein>
<dbReference type="InterPro" id="IPR023780">
    <property type="entry name" value="Chromo_domain"/>
</dbReference>
<feature type="compositionally biased region" description="Polar residues" evidence="1">
    <location>
        <begin position="500"/>
        <end position="510"/>
    </location>
</feature>
<feature type="compositionally biased region" description="Basic and acidic residues" evidence="1">
    <location>
        <begin position="265"/>
        <end position="304"/>
    </location>
</feature>
<dbReference type="EMBL" id="JAVXUP010000380">
    <property type="protein sequence ID" value="KAK3029412.1"/>
    <property type="molecule type" value="Genomic_DNA"/>
</dbReference>
<feature type="compositionally biased region" description="Basic and acidic residues" evidence="1">
    <location>
        <begin position="779"/>
        <end position="791"/>
    </location>
</feature>
<dbReference type="PROSITE" id="PS50013">
    <property type="entry name" value="CHROMO_2"/>
    <property type="match status" value="1"/>
</dbReference>
<evidence type="ECO:0000313" key="3">
    <source>
        <dbReference type="EMBL" id="KAK3029412.1"/>
    </source>
</evidence>
<feature type="compositionally biased region" description="Polar residues" evidence="1">
    <location>
        <begin position="767"/>
        <end position="777"/>
    </location>
</feature>
<evidence type="ECO:0000256" key="1">
    <source>
        <dbReference type="SAM" id="MobiDB-lite"/>
    </source>
</evidence>
<accession>A0AA88WKS9</accession>
<dbReference type="PANTHER" id="PTHR34660:SF21">
    <property type="entry name" value="MYB-LIKE PROTEIN X ISOFORM X2"/>
    <property type="match status" value="1"/>
</dbReference>
<feature type="region of interest" description="Disordered" evidence="1">
    <location>
        <begin position="764"/>
        <end position="791"/>
    </location>
</feature>
<name>A0AA88WKS9_9ASTE</name>
<feature type="region of interest" description="Disordered" evidence="1">
    <location>
        <begin position="1"/>
        <end position="24"/>
    </location>
</feature>
<reference evidence="3" key="1">
    <citation type="submission" date="2022-12" db="EMBL/GenBank/DDBJ databases">
        <title>Draft genome assemblies for two species of Escallonia (Escalloniales).</title>
        <authorList>
            <person name="Chanderbali A."/>
            <person name="Dervinis C."/>
            <person name="Anghel I."/>
            <person name="Soltis D."/>
            <person name="Soltis P."/>
            <person name="Zapata F."/>
        </authorList>
    </citation>
    <scope>NUCLEOTIDE SEQUENCE</scope>
    <source>
        <strain evidence="3">UCBG64.0493</strain>
        <tissue evidence="3">Leaf</tissue>
    </source>
</reference>
<feature type="domain" description="Chromo" evidence="2">
    <location>
        <begin position="30"/>
        <end position="93"/>
    </location>
</feature>